<organism evidence="2 3">
    <name type="scientific">Cytobacillus purgationiresistens</name>
    <dbReference type="NCBI Taxonomy" id="863449"/>
    <lineage>
        <taxon>Bacteria</taxon>
        <taxon>Bacillati</taxon>
        <taxon>Bacillota</taxon>
        <taxon>Bacilli</taxon>
        <taxon>Bacillales</taxon>
        <taxon>Bacillaceae</taxon>
        <taxon>Cytobacillus</taxon>
    </lineage>
</organism>
<evidence type="ECO:0000313" key="2">
    <source>
        <dbReference type="EMBL" id="MDQ0273964.1"/>
    </source>
</evidence>
<feature type="transmembrane region" description="Helical" evidence="1">
    <location>
        <begin position="140"/>
        <end position="158"/>
    </location>
</feature>
<feature type="transmembrane region" description="Helical" evidence="1">
    <location>
        <begin position="109"/>
        <end position="134"/>
    </location>
</feature>
<proteinExistence type="predicted"/>
<keyword evidence="1" id="KW-0472">Membrane</keyword>
<dbReference type="PANTHER" id="PTHR37813:SF1">
    <property type="entry name" value="FELS-2 PROPHAGE PROTEIN"/>
    <property type="match status" value="1"/>
</dbReference>
<name>A0ABU0ASW7_9BACI</name>
<feature type="transmembrane region" description="Helical" evidence="1">
    <location>
        <begin position="69"/>
        <end position="88"/>
    </location>
</feature>
<keyword evidence="1" id="KW-0812">Transmembrane</keyword>
<protein>
    <submittedName>
        <fullName evidence="2">Phage-related protein</fullName>
    </submittedName>
</protein>
<feature type="transmembrane region" description="Helical" evidence="1">
    <location>
        <begin position="226"/>
        <end position="245"/>
    </location>
</feature>
<gene>
    <name evidence="2" type="ORF">J2S17_005925</name>
</gene>
<accession>A0ABU0ASW7</accession>
<dbReference type="PANTHER" id="PTHR37813">
    <property type="entry name" value="FELS-2 PROPHAGE PROTEIN"/>
    <property type="match status" value="1"/>
</dbReference>
<feature type="transmembrane region" description="Helical" evidence="1">
    <location>
        <begin position="165"/>
        <end position="183"/>
    </location>
</feature>
<feature type="transmembrane region" description="Helical" evidence="1">
    <location>
        <begin position="328"/>
        <end position="347"/>
    </location>
</feature>
<keyword evidence="1" id="KW-1133">Transmembrane helix</keyword>
<evidence type="ECO:0000313" key="3">
    <source>
        <dbReference type="Proteomes" id="UP001238088"/>
    </source>
</evidence>
<keyword evidence="3" id="KW-1185">Reference proteome</keyword>
<dbReference type="Proteomes" id="UP001238088">
    <property type="component" value="Unassembled WGS sequence"/>
</dbReference>
<comment type="caution">
    <text evidence="2">The sequence shown here is derived from an EMBL/GenBank/DDBJ whole genome shotgun (WGS) entry which is preliminary data.</text>
</comment>
<dbReference type="EMBL" id="JAUSUB010000065">
    <property type="protein sequence ID" value="MDQ0273964.1"/>
    <property type="molecule type" value="Genomic_DNA"/>
</dbReference>
<feature type="transmembrane region" description="Helical" evidence="1">
    <location>
        <begin position="203"/>
        <end position="219"/>
    </location>
</feature>
<sequence>MSAAGGSANPESQYSTLGKTLNDLGESAQKAVAPLLALQAAALLGAQQSQAWKEYQENINSLNESLTPFAVALLQLTNTALVPLTAIISELSGWFSTLSPTIQMATIGFIGLLGFLPTIITFIGGLSSSVGLLITKLGPLFTRLLTLMTGMTSLSAVLSFLSGSFLLPLIGIAALVAGFIHAWQTSETFRNAVTTAVNSIVQVMQWAWPFIQMIIVGVFNNIKNVITGAIGIISGIMTLFANLFTGNWSGVWESALLIIKNAWQLIWNLVQLWGIGKVLGLVGKLKSSIVGIFTSMRASIVSRFSGMWSTLTSTVSSAMGAIGGLIRGAFTGILGWFTTLGASFFSAGQGLMDQIKNGIVNAANKVLSTVKDIAGKIRDFLPFSPAKVGPLSDLNKLDFASPWYVNTKLDNFFKVFKFIINWTYITKCPMNSY</sequence>
<feature type="non-terminal residue" evidence="2">
    <location>
        <position position="433"/>
    </location>
</feature>
<reference evidence="2 3" key="1">
    <citation type="submission" date="2023-07" db="EMBL/GenBank/DDBJ databases">
        <title>Genomic Encyclopedia of Type Strains, Phase IV (KMG-IV): sequencing the most valuable type-strain genomes for metagenomic binning, comparative biology and taxonomic classification.</title>
        <authorList>
            <person name="Goeker M."/>
        </authorList>
    </citation>
    <scope>NUCLEOTIDE SEQUENCE [LARGE SCALE GENOMIC DNA]</scope>
    <source>
        <strain evidence="2 3">DSM 23494</strain>
    </source>
</reference>
<feature type="transmembrane region" description="Helical" evidence="1">
    <location>
        <begin position="265"/>
        <end position="283"/>
    </location>
</feature>
<evidence type="ECO:0000256" key="1">
    <source>
        <dbReference type="SAM" id="Phobius"/>
    </source>
</evidence>
<feature type="transmembrane region" description="Helical" evidence="1">
    <location>
        <begin position="304"/>
        <end position="322"/>
    </location>
</feature>